<evidence type="ECO:0000256" key="2">
    <source>
        <dbReference type="ARBA" id="ARBA00006171"/>
    </source>
</evidence>
<dbReference type="EMBL" id="MHPP01000021">
    <property type="protein sequence ID" value="OGZ84207.1"/>
    <property type="molecule type" value="Genomic_DNA"/>
</dbReference>
<evidence type="ECO:0000313" key="6">
    <source>
        <dbReference type="EMBL" id="OGZ84207.1"/>
    </source>
</evidence>
<evidence type="ECO:0000256" key="3">
    <source>
        <dbReference type="ARBA" id="ARBA00022723"/>
    </source>
</evidence>
<dbReference type="SFLD" id="SFLDG01129">
    <property type="entry name" value="C1.5:_HAD__Beta-PGM__Phosphata"/>
    <property type="match status" value="1"/>
</dbReference>
<dbReference type="PANTHER" id="PTHR46193">
    <property type="entry name" value="6-PHOSPHOGLUCONATE PHOSPHATASE"/>
    <property type="match status" value="1"/>
</dbReference>
<comment type="cofactor">
    <cofactor evidence="1">
        <name>Mg(2+)</name>
        <dbReference type="ChEBI" id="CHEBI:18420"/>
    </cofactor>
</comment>
<dbReference type="SFLD" id="SFLDS00003">
    <property type="entry name" value="Haloacid_Dehalogenase"/>
    <property type="match status" value="1"/>
</dbReference>
<gene>
    <name evidence="6" type="ORF">A2401_00580</name>
</gene>
<evidence type="ECO:0000256" key="5">
    <source>
        <dbReference type="ARBA" id="ARBA00023277"/>
    </source>
</evidence>
<accession>A0A1G2JB18</accession>
<name>A0A1G2JB18_9BACT</name>
<organism evidence="6 7">
    <name type="scientific">Candidatus Staskawiczbacteria bacterium RIFOXYC1_FULL_38_18</name>
    <dbReference type="NCBI Taxonomy" id="1802229"/>
    <lineage>
        <taxon>Bacteria</taxon>
        <taxon>Candidatus Staskawicziibacteriota</taxon>
    </lineage>
</organism>
<dbReference type="SUPFAM" id="SSF56784">
    <property type="entry name" value="HAD-like"/>
    <property type="match status" value="1"/>
</dbReference>
<proteinExistence type="inferred from homology"/>
<dbReference type="InterPro" id="IPR036412">
    <property type="entry name" value="HAD-like_sf"/>
</dbReference>
<dbReference type="Proteomes" id="UP000177751">
    <property type="component" value="Unassembled WGS sequence"/>
</dbReference>
<keyword evidence="5" id="KW-0119">Carbohydrate metabolism</keyword>
<evidence type="ECO:0000256" key="1">
    <source>
        <dbReference type="ARBA" id="ARBA00001946"/>
    </source>
</evidence>
<dbReference type="InterPro" id="IPR006439">
    <property type="entry name" value="HAD-SF_hydro_IA"/>
</dbReference>
<sequence length="225" mass="25788">MKYSGIIFDFNGVILWDSEWHDEAWRKTSKELIGREFSDEEMHNLVHGRTNKDIFTFLLKREIAGEELEMLTQKKETNYRSIAISKPNFKLSPGTVELFDFLKANRIIFTIATSSEKTNVDFFFKNLPLENWFDINKIVYDNGKLPGKPAPDIYLKAAEIIKLPPGMCIVVEDAVSGIRLAHNAGIGKIIALGSEGKNKKFEQVNDFINRIITRLDQITIVDFEN</sequence>
<dbReference type="CDD" id="cd07505">
    <property type="entry name" value="HAD_BPGM-like"/>
    <property type="match status" value="1"/>
</dbReference>
<keyword evidence="3" id="KW-0479">Metal-binding</keyword>
<dbReference type="AlphaFoldDB" id="A0A1G2JB18"/>
<dbReference type="InterPro" id="IPR051600">
    <property type="entry name" value="Beta-PGM-like"/>
</dbReference>
<comment type="caution">
    <text evidence="6">The sequence shown here is derived from an EMBL/GenBank/DDBJ whole genome shotgun (WGS) entry which is preliminary data.</text>
</comment>
<dbReference type="InterPro" id="IPR023198">
    <property type="entry name" value="PGP-like_dom2"/>
</dbReference>
<evidence type="ECO:0008006" key="8">
    <source>
        <dbReference type="Google" id="ProtNLM"/>
    </source>
</evidence>
<evidence type="ECO:0000256" key="4">
    <source>
        <dbReference type="ARBA" id="ARBA00022842"/>
    </source>
</evidence>
<evidence type="ECO:0000313" key="7">
    <source>
        <dbReference type="Proteomes" id="UP000177751"/>
    </source>
</evidence>
<dbReference type="PANTHER" id="PTHR46193:SF18">
    <property type="entry name" value="HEXITOL PHOSPHATASE B"/>
    <property type="match status" value="1"/>
</dbReference>
<keyword evidence="4" id="KW-0460">Magnesium</keyword>
<dbReference type="Gene3D" id="1.10.150.240">
    <property type="entry name" value="Putative phosphatase, domain 2"/>
    <property type="match status" value="1"/>
</dbReference>
<dbReference type="GO" id="GO:0046872">
    <property type="term" value="F:metal ion binding"/>
    <property type="evidence" value="ECO:0007669"/>
    <property type="project" value="UniProtKB-KW"/>
</dbReference>
<dbReference type="GO" id="GO:0003824">
    <property type="term" value="F:catalytic activity"/>
    <property type="evidence" value="ECO:0007669"/>
    <property type="project" value="UniProtKB-ARBA"/>
</dbReference>
<comment type="similarity">
    <text evidence="2">Belongs to the HAD-like hydrolase superfamily. CbbY/CbbZ/Gph/YieH family.</text>
</comment>
<dbReference type="InterPro" id="IPR023214">
    <property type="entry name" value="HAD_sf"/>
</dbReference>
<dbReference type="Gene3D" id="3.40.50.1000">
    <property type="entry name" value="HAD superfamily/HAD-like"/>
    <property type="match status" value="1"/>
</dbReference>
<dbReference type="Pfam" id="PF00702">
    <property type="entry name" value="Hydrolase"/>
    <property type="match status" value="1"/>
</dbReference>
<dbReference type="STRING" id="1802229.A2401_00580"/>
<dbReference type="NCBIfam" id="TIGR01509">
    <property type="entry name" value="HAD-SF-IA-v3"/>
    <property type="match status" value="1"/>
</dbReference>
<reference evidence="6 7" key="1">
    <citation type="journal article" date="2016" name="Nat. Commun.">
        <title>Thousands of microbial genomes shed light on interconnected biogeochemical processes in an aquifer system.</title>
        <authorList>
            <person name="Anantharaman K."/>
            <person name="Brown C.T."/>
            <person name="Hug L.A."/>
            <person name="Sharon I."/>
            <person name="Castelle C.J."/>
            <person name="Probst A.J."/>
            <person name="Thomas B.C."/>
            <person name="Singh A."/>
            <person name="Wilkins M.J."/>
            <person name="Karaoz U."/>
            <person name="Brodie E.L."/>
            <person name="Williams K.H."/>
            <person name="Hubbard S.S."/>
            <person name="Banfield J.F."/>
        </authorList>
    </citation>
    <scope>NUCLEOTIDE SEQUENCE [LARGE SCALE GENOMIC DNA]</scope>
</reference>
<protein>
    <recommendedName>
        <fullName evidence="8">Hydrolase</fullName>
    </recommendedName>
</protein>